<proteinExistence type="inferred from homology"/>
<dbReference type="EMBL" id="AGNL01022157">
    <property type="protein sequence ID" value="EJK59854.1"/>
    <property type="molecule type" value="Genomic_DNA"/>
</dbReference>
<dbReference type="AlphaFoldDB" id="K0S4T2"/>
<evidence type="ECO:0000256" key="2">
    <source>
        <dbReference type="RuleBase" id="RU000487"/>
    </source>
</evidence>
<protein>
    <submittedName>
        <fullName evidence="3">Uncharacterized protein</fullName>
    </submittedName>
</protein>
<comment type="similarity">
    <text evidence="2">Belongs to the actin family.</text>
</comment>
<dbReference type="SMART" id="SM00268">
    <property type="entry name" value="ACTIN"/>
    <property type="match status" value="1"/>
</dbReference>
<dbReference type="InterPro" id="IPR043129">
    <property type="entry name" value="ATPase_NBD"/>
</dbReference>
<dbReference type="eggNOG" id="ENOG502RWW4">
    <property type="taxonomic scope" value="Eukaryota"/>
</dbReference>
<comment type="catalytic activity">
    <reaction evidence="1">
        <text>ATP + H2O = ADP + phosphate + H(+)</text>
        <dbReference type="Rhea" id="RHEA:13065"/>
        <dbReference type="ChEBI" id="CHEBI:15377"/>
        <dbReference type="ChEBI" id="CHEBI:15378"/>
        <dbReference type="ChEBI" id="CHEBI:30616"/>
        <dbReference type="ChEBI" id="CHEBI:43474"/>
        <dbReference type="ChEBI" id="CHEBI:456216"/>
    </reaction>
</comment>
<comment type="caution">
    <text evidence="3">The sequence shown here is derived from an EMBL/GenBank/DDBJ whole genome shotgun (WGS) entry which is preliminary data.</text>
</comment>
<evidence type="ECO:0000256" key="1">
    <source>
        <dbReference type="ARBA" id="ARBA00049360"/>
    </source>
</evidence>
<dbReference type="OrthoDB" id="198139at2759"/>
<dbReference type="Gene3D" id="3.30.420.40">
    <property type="match status" value="2"/>
</dbReference>
<accession>K0S4T2</accession>
<keyword evidence="4" id="KW-1185">Reference proteome</keyword>
<dbReference type="PANTHER" id="PTHR11937">
    <property type="entry name" value="ACTIN"/>
    <property type="match status" value="1"/>
</dbReference>
<reference evidence="3 4" key="1">
    <citation type="journal article" date="2012" name="Genome Biol.">
        <title>Genome and low-iron response of an oceanic diatom adapted to chronic iron limitation.</title>
        <authorList>
            <person name="Lommer M."/>
            <person name="Specht M."/>
            <person name="Roy A.S."/>
            <person name="Kraemer L."/>
            <person name="Andreson R."/>
            <person name="Gutowska M.A."/>
            <person name="Wolf J."/>
            <person name="Bergner S.V."/>
            <person name="Schilhabel M.B."/>
            <person name="Klostermeier U.C."/>
            <person name="Beiko R.G."/>
            <person name="Rosenstiel P."/>
            <person name="Hippler M."/>
            <person name="Laroche J."/>
        </authorList>
    </citation>
    <scope>NUCLEOTIDE SEQUENCE [LARGE SCALE GENOMIC DNA]</scope>
    <source>
        <strain evidence="3 4">CCMP1005</strain>
    </source>
</reference>
<gene>
    <name evidence="3" type="ORF">THAOC_19871</name>
</gene>
<dbReference type="SUPFAM" id="SSF53067">
    <property type="entry name" value="Actin-like ATPase domain"/>
    <property type="match status" value="2"/>
</dbReference>
<evidence type="ECO:0000313" key="3">
    <source>
        <dbReference type="EMBL" id="EJK59854.1"/>
    </source>
</evidence>
<organism evidence="3 4">
    <name type="scientific">Thalassiosira oceanica</name>
    <name type="common">Marine diatom</name>
    <dbReference type="NCBI Taxonomy" id="159749"/>
    <lineage>
        <taxon>Eukaryota</taxon>
        <taxon>Sar</taxon>
        <taxon>Stramenopiles</taxon>
        <taxon>Ochrophyta</taxon>
        <taxon>Bacillariophyta</taxon>
        <taxon>Coscinodiscophyceae</taxon>
        <taxon>Thalassiosirophycidae</taxon>
        <taxon>Thalassiosirales</taxon>
        <taxon>Thalassiosiraceae</taxon>
        <taxon>Thalassiosira</taxon>
    </lineage>
</organism>
<evidence type="ECO:0000313" key="4">
    <source>
        <dbReference type="Proteomes" id="UP000266841"/>
    </source>
</evidence>
<sequence>MNQTVVVELGSSRIKCGYAGESRPRRVLFSRGGIGRDGGEPWTVELDGLGDSTACKWTSPFRYSESPGSVDAIKSAYEWEKTLYPLLLHILTSILFVQRPMRHRMLVIVNDIFLPTNLRDALHKVALEYLSLGGLWIANGGPFESIHYLLEGMPPRSPNTGRAKAHTIVDIGTTESRVVVSVTGSSILESTHRVTISGYESFLSNVKELCNGAEHNWVTSLDDANKAVLAWSSSRHAETVSVQLEENKEPAQIRTETMVEAFHRTYLDFTSPSSLVFALLSCLLDCPVDYRRSALQNIVLIGGGSVALRGIGDGGITSHLQRAIRQACSGIEQEEEKKDDGPSAIASFRFQSLGKVANDAEIYYPDPLAADLAVWIGGSVMGALRQSQKYHKK</sequence>
<dbReference type="OMA" id="WIANGGP"/>
<dbReference type="InterPro" id="IPR004000">
    <property type="entry name" value="Actin"/>
</dbReference>
<dbReference type="Proteomes" id="UP000266841">
    <property type="component" value="Unassembled WGS sequence"/>
</dbReference>
<dbReference type="Pfam" id="PF00022">
    <property type="entry name" value="Actin"/>
    <property type="match status" value="1"/>
</dbReference>
<name>K0S4T2_THAOC</name>